<feature type="non-terminal residue" evidence="1">
    <location>
        <position position="1"/>
    </location>
</feature>
<feature type="non-terminal residue" evidence="1">
    <location>
        <position position="52"/>
    </location>
</feature>
<keyword evidence="2" id="KW-1185">Reference proteome</keyword>
<evidence type="ECO:0000313" key="1">
    <source>
        <dbReference type="EMBL" id="CAJ1965010.1"/>
    </source>
</evidence>
<evidence type="ECO:0000313" key="2">
    <source>
        <dbReference type="Proteomes" id="UP001189624"/>
    </source>
</evidence>
<name>A0AA86SM20_9FABA</name>
<organism evidence="1 2">
    <name type="scientific">Sphenostylis stenocarpa</name>
    <dbReference type="NCBI Taxonomy" id="92480"/>
    <lineage>
        <taxon>Eukaryota</taxon>
        <taxon>Viridiplantae</taxon>
        <taxon>Streptophyta</taxon>
        <taxon>Embryophyta</taxon>
        <taxon>Tracheophyta</taxon>
        <taxon>Spermatophyta</taxon>
        <taxon>Magnoliopsida</taxon>
        <taxon>eudicotyledons</taxon>
        <taxon>Gunneridae</taxon>
        <taxon>Pentapetalae</taxon>
        <taxon>rosids</taxon>
        <taxon>fabids</taxon>
        <taxon>Fabales</taxon>
        <taxon>Fabaceae</taxon>
        <taxon>Papilionoideae</taxon>
        <taxon>50 kb inversion clade</taxon>
        <taxon>NPAAA clade</taxon>
        <taxon>indigoferoid/millettioid clade</taxon>
        <taxon>Phaseoleae</taxon>
        <taxon>Sphenostylis</taxon>
    </lineage>
</organism>
<gene>
    <name evidence="1" type="ORF">AYBTSS11_LOCUS20617</name>
</gene>
<dbReference type="Proteomes" id="UP001189624">
    <property type="component" value="Chromosome 6"/>
</dbReference>
<accession>A0AA86SM20</accession>
<dbReference type="EMBL" id="OY731403">
    <property type="protein sequence ID" value="CAJ1965010.1"/>
    <property type="molecule type" value="Genomic_DNA"/>
</dbReference>
<sequence>ISITTTITSCGKGSGPTKEVETGCMVKSILAHMVDMPESSQVQLVSIPKNCD</sequence>
<dbReference type="Gramene" id="rna-AYBTSS11_LOCUS20617">
    <property type="protein sequence ID" value="CAJ1965010.1"/>
    <property type="gene ID" value="gene-AYBTSS11_LOCUS20617"/>
</dbReference>
<dbReference type="AlphaFoldDB" id="A0AA86SM20"/>
<reference evidence="1" key="1">
    <citation type="submission" date="2023-10" db="EMBL/GenBank/DDBJ databases">
        <authorList>
            <person name="Domelevo Entfellner J.-B."/>
        </authorList>
    </citation>
    <scope>NUCLEOTIDE SEQUENCE</scope>
</reference>
<proteinExistence type="predicted"/>
<protein>
    <submittedName>
        <fullName evidence="1">Uncharacterized protein</fullName>
    </submittedName>
</protein>